<keyword evidence="4" id="KW-1185">Reference proteome</keyword>
<comment type="caution">
    <text evidence="3">The sequence shown here is derived from an EMBL/GenBank/DDBJ whole genome shotgun (WGS) entry which is preliminary data.</text>
</comment>
<feature type="transmembrane region" description="Helical" evidence="2">
    <location>
        <begin position="20"/>
        <end position="38"/>
    </location>
</feature>
<evidence type="ECO:0000313" key="3">
    <source>
        <dbReference type="EMBL" id="MBU9736146.1"/>
    </source>
</evidence>
<evidence type="ECO:0000313" key="4">
    <source>
        <dbReference type="Proteomes" id="UP000712157"/>
    </source>
</evidence>
<dbReference type="RefSeq" id="WP_238721075.1">
    <property type="nucleotide sequence ID" value="NZ_JAHQCW010000007.1"/>
</dbReference>
<protein>
    <submittedName>
        <fullName evidence="3">Uncharacterized protein</fullName>
    </submittedName>
</protein>
<reference evidence="3" key="1">
    <citation type="submission" date="2021-06" db="EMBL/GenBank/DDBJ databases">
        <title>Description of novel taxa of the family Lachnospiraceae.</title>
        <authorList>
            <person name="Chaplin A.V."/>
            <person name="Sokolova S.R."/>
            <person name="Pikina A.P."/>
            <person name="Korzhanova M."/>
            <person name="Belova V."/>
            <person name="Korostin D."/>
            <person name="Efimov B.A."/>
        </authorList>
    </citation>
    <scope>NUCLEOTIDE SEQUENCE</scope>
    <source>
        <strain evidence="3">ASD5720</strain>
    </source>
</reference>
<dbReference type="Proteomes" id="UP000712157">
    <property type="component" value="Unassembled WGS sequence"/>
</dbReference>
<organism evidence="3 4">
    <name type="scientific">Diplocloster agilis</name>
    <dbReference type="NCBI Taxonomy" id="2850323"/>
    <lineage>
        <taxon>Bacteria</taxon>
        <taxon>Bacillati</taxon>
        <taxon>Bacillota</taxon>
        <taxon>Clostridia</taxon>
        <taxon>Lachnospirales</taxon>
        <taxon>Lachnospiraceae</taxon>
        <taxon>Diplocloster</taxon>
    </lineage>
</organism>
<name>A0A949K3S7_9FIRM</name>
<proteinExistence type="predicted"/>
<sequence length="499" mass="56360">MKKLSDRAVPSERGYLSGQITVFFSLILVLIMSLLGTVTELARTTLLDAYAMDMSLMGMDSIFAEYHRELLEKYDVFYLDGGYGGKEFSESRILQRLQSAISWNLEPAAGRPFLRSADMWRLRLEETGCGEFVLATDAGGAGFYRQCVEYKKGTSGLALFADILSRITDWTQSQNLGGIEEDYADAQKKQADDWKKAAEEQEKAASGDKEPVAEDGEIQSDIPENPVQAVEELRMLSPLQIVLADPNEVSRSRADMQQFPSHRKLRKGGGGTDPEANILTDIIFSEYLLEKLPDYTDGGEEDCLNYAVEYVLAGKESDIQNLEYVVNRLLVIREALNFLYLQKDVQKQEEAYALASALAGITGFPPLIEAAKIGILMTWAFQESTKDVRFLLEGKKVPLMKTAATWNQESDQGITYQDYLRLLLLAQKREKKTMRTLDLIENRIRLLEGCPDFRIDNCVESMRIHLKFSAPRIFLYFGIPGKGQERNYITIDRTYGYGM</sequence>
<keyword evidence="2" id="KW-0812">Transmembrane</keyword>
<keyword evidence="2" id="KW-0472">Membrane</keyword>
<dbReference type="EMBL" id="JAHQCW010000007">
    <property type="protein sequence ID" value="MBU9736146.1"/>
    <property type="molecule type" value="Genomic_DNA"/>
</dbReference>
<dbReference type="AlphaFoldDB" id="A0A949K3S7"/>
<dbReference type="Pfam" id="PF18960">
    <property type="entry name" value="DUF5702"/>
    <property type="match status" value="1"/>
</dbReference>
<gene>
    <name evidence="3" type="ORF">KTH89_06320</name>
</gene>
<feature type="compositionally biased region" description="Basic and acidic residues" evidence="1">
    <location>
        <begin position="190"/>
        <end position="212"/>
    </location>
</feature>
<evidence type="ECO:0000256" key="2">
    <source>
        <dbReference type="SAM" id="Phobius"/>
    </source>
</evidence>
<keyword evidence="2" id="KW-1133">Transmembrane helix</keyword>
<feature type="region of interest" description="Disordered" evidence="1">
    <location>
        <begin position="190"/>
        <end position="223"/>
    </location>
</feature>
<feature type="region of interest" description="Disordered" evidence="1">
    <location>
        <begin position="252"/>
        <end position="271"/>
    </location>
</feature>
<evidence type="ECO:0000256" key="1">
    <source>
        <dbReference type="SAM" id="MobiDB-lite"/>
    </source>
</evidence>
<accession>A0A949K3S7</accession>
<dbReference type="InterPro" id="IPR043756">
    <property type="entry name" value="DUF5702"/>
</dbReference>